<evidence type="ECO:0000313" key="6">
    <source>
        <dbReference type="Proteomes" id="UP001595840"/>
    </source>
</evidence>
<keyword evidence="6" id="KW-1185">Reference proteome</keyword>
<name>A0ABV8V3J0_9GAMM</name>
<feature type="domain" description="Carbohydrate kinase PfkB" evidence="4">
    <location>
        <begin position="1"/>
        <end position="295"/>
    </location>
</feature>
<dbReference type="PANTHER" id="PTHR43085">
    <property type="entry name" value="HEXOKINASE FAMILY MEMBER"/>
    <property type="match status" value="1"/>
</dbReference>
<evidence type="ECO:0000313" key="5">
    <source>
        <dbReference type="EMBL" id="MFC4361652.1"/>
    </source>
</evidence>
<comment type="caution">
    <text evidence="5">The sequence shown here is derived from an EMBL/GenBank/DDBJ whole genome shotgun (WGS) entry which is preliminary data.</text>
</comment>
<comment type="similarity">
    <text evidence="1">Belongs to the carbohydrate kinase PfkB family.</text>
</comment>
<dbReference type="CDD" id="cd01166">
    <property type="entry name" value="KdgK"/>
    <property type="match status" value="1"/>
</dbReference>
<reference evidence="6" key="1">
    <citation type="journal article" date="2019" name="Int. J. Syst. Evol. Microbiol.">
        <title>The Global Catalogue of Microorganisms (GCM) 10K type strain sequencing project: providing services to taxonomists for standard genome sequencing and annotation.</title>
        <authorList>
            <consortium name="The Broad Institute Genomics Platform"/>
            <consortium name="The Broad Institute Genome Sequencing Center for Infectious Disease"/>
            <person name="Wu L."/>
            <person name="Ma J."/>
        </authorList>
    </citation>
    <scope>NUCLEOTIDE SEQUENCE [LARGE SCALE GENOMIC DNA]</scope>
    <source>
        <strain evidence="6">CECT 8570</strain>
    </source>
</reference>
<dbReference type="GO" id="GO:0016301">
    <property type="term" value="F:kinase activity"/>
    <property type="evidence" value="ECO:0007669"/>
    <property type="project" value="UniProtKB-KW"/>
</dbReference>
<evidence type="ECO:0000259" key="4">
    <source>
        <dbReference type="Pfam" id="PF00294"/>
    </source>
</evidence>
<dbReference type="Proteomes" id="UP001595840">
    <property type="component" value="Unassembled WGS sequence"/>
</dbReference>
<sequence>MQRILAIGECMIELAPAGNQQFSLGYAGDTLNTALYLARFGARVDYFTALGTDHFSNAMIAQWRAEGLGTEHILQVQNRTPGLYLIETDAAGERSFHYWRDLAPARELFDLAPQLLETFDTFNIIYLSGITLSLYSDSARALLFKALADYRANGGRVAFDINYRPRNWINPEQAKHIFHQMMQRTDIALPSLDDEQLLYGAHSADQCIDRYRAAGATEIVVKQGVAGSRLYTPEVHTTIPVPEKISPKDTTAAGDSFNAGYLAARLIHQSPEQSVLQGSRCAALVIQHPGAIVPLQAFKDAFPHAE</sequence>
<dbReference type="InterPro" id="IPR050306">
    <property type="entry name" value="PfkB_Carbo_kinase"/>
</dbReference>
<dbReference type="RefSeq" id="WP_290259409.1">
    <property type="nucleotide sequence ID" value="NZ_JAUFQG010000004.1"/>
</dbReference>
<keyword evidence="2" id="KW-0808">Transferase</keyword>
<protein>
    <submittedName>
        <fullName evidence="5">Sugar kinase</fullName>
    </submittedName>
</protein>
<dbReference type="InterPro" id="IPR029056">
    <property type="entry name" value="Ribokinase-like"/>
</dbReference>
<dbReference type="InterPro" id="IPR011611">
    <property type="entry name" value="PfkB_dom"/>
</dbReference>
<proteinExistence type="inferred from homology"/>
<evidence type="ECO:0000256" key="3">
    <source>
        <dbReference type="ARBA" id="ARBA00022777"/>
    </source>
</evidence>
<dbReference type="PROSITE" id="PS00584">
    <property type="entry name" value="PFKB_KINASES_2"/>
    <property type="match status" value="1"/>
</dbReference>
<dbReference type="PANTHER" id="PTHR43085:SF15">
    <property type="entry name" value="2-DEHYDRO-3-DEOXYGLUCONOKINASE"/>
    <property type="match status" value="1"/>
</dbReference>
<evidence type="ECO:0000256" key="1">
    <source>
        <dbReference type="ARBA" id="ARBA00010688"/>
    </source>
</evidence>
<evidence type="ECO:0000256" key="2">
    <source>
        <dbReference type="ARBA" id="ARBA00022679"/>
    </source>
</evidence>
<organism evidence="5 6">
    <name type="scientific">Simiduia curdlanivorans</name>
    <dbReference type="NCBI Taxonomy" id="1492769"/>
    <lineage>
        <taxon>Bacteria</taxon>
        <taxon>Pseudomonadati</taxon>
        <taxon>Pseudomonadota</taxon>
        <taxon>Gammaproteobacteria</taxon>
        <taxon>Cellvibrionales</taxon>
        <taxon>Cellvibrionaceae</taxon>
        <taxon>Simiduia</taxon>
    </lineage>
</organism>
<keyword evidence="3 5" id="KW-0418">Kinase</keyword>
<dbReference type="EMBL" id="JBHSCX010000003">
    <property type="protein sequence ID" value="MFC4361652.1"/>
    <property type="molecule type" value="Genomic_DNA"/>
</dbReference>
<dbReference type="InterPro" id="IPR002173">
    <property type="entry name" value="Carboh/pur_kinase_PfkB_CS"/>
</dbReference>
<accession>A0ABV8V3J0</accession>
<dbReference type="SUPFAM" id="SSF53613">
    <property type="entry name" value="Ribokinase-like"/>
    <property type="match status" value="1"/>
</dbReference>
<dbReference type="Gene3D" id="3.40.1190.20">
    <property type="match status" value="1"/>
</dbReference>
<gene>
    <name evidence="5" type="ORF">ACFOX3_05015</name>
</gene>
<dbReference type="Pfam" id="PF00294">
    <property type="entry name" value="PfkB"/>
    <property type="match status" value="1"/>
</dbReference>